<gene>
    <name evidence="1" type="ORF">M7I_0060</name>
</gene>
<keyword evidence="2" id="KW-1185">Reference proteome</keyword>
<accession>H0ECC6</accession>
<dbReference type="HOGENOM" id="CLU_2705014_0_0_1"/>
<name>H0ECC6_GLAL7</name>
<proteinExistence type="predicted"/>
<protein>
    <submittedName>
        <fullName evidence="1">Uncharacterized protein</fullName>
    </submittedName>
</protein>
<dbReference type="InParanoid" id="H0ECC6"/>
<reference evidence="1 2" key="1">
    <citation type="journal article" date="2012" name="Eukaryot. Cell">
        <title>Genome sequence of the fungus Glarea lozoyensis: the first genome sequence of a species from the Helotiaceae family.</title>
        <authorList>
            <person name="Youssar L."/>
            <person name="Gruening B.A."/>
            <person name="Erxleben A."/>
            <person name="Guenther S."/>
            <person name="Huettel W."/>
        </authorList>
    </citation>
    <scope>NUCLEOTIDE SEQUENCE [LARGE SCALE GENOMIC DNA]</scope>
    <source>
        <strain evidence="2">ATCC 74030 / MF5533</strain>
    </source>
</reference>
<comment type="caution">
    <text evidence="1">The sequence shown here is derived from an EMBL/GenBank/DDBJ whole genome shotgun (WGS) entry which is preliminary data.</text>
</comment>
<evidence type="ECO:0000313" key="2">
    <source>
        <dbReference type="Proteomes" id="UP000005446"/>
    </source>
</evidence>
<dbReference type="Proteomes" id="UP000005446">
    <property type="component" value="Unassembled WGS sequence"/>
</dbReference>
<evidence type="ECO:0000313" key="1">
    <source>
        <dbReference type="EMBL" id="EHL03869.1"/>
    </source>
</evidence>
<dbReference type="AlphaFoldDB" id="H0ECC6"/>
<dbReference type="EMBL" id="AGUE01000001">
    <property type="protein sequence ID" value="EHL03869.1"/>
    <property type="molecule type" value="Genomic_DNA"/>
</dbReference>
<sequence>MPNSYHLNKTKCLVHEVRKPDREEARYNLWLQDICDSAVLYLLIVVGCTSAEGRLKSQYLEKVFGGGKDIQRK</sequence>
<organism evidence="1 2">
    <name type="scientific">Glarea lozoyensis (strain ATCC 74030 / MF5533)</name>
    <dbReference type="NCBI Taxonomy" id="1104152"/>
    <lineage>
        <taxon>Eukaryota</taxon>
        <taxon>Fungi</taxon>
        <taxon>Dikarya</taxon>
        <taxon>Ascomycota</taxon>
        <taxon>Pezizomycotina</taxon>
        <taxon>Leotiomycetes</taxon>
        <taxon>Helotiales</taxon>
        <taxon>Helotiaceae</taxon>
        <taxon>Glarea</taxon>
    </lineage>
</organism>